<keyword evidence="3" id="KW-1185">Reference proteome</keyword>
<comment type="caution">
    <text evidence="2">The sequence shown here is derived from an EMBL/GenBank/DDBJ whole genome shotgun (WGS) entry which is preliminary data.</text>
</comment>
<sequence>MEKQKRQTTSPNLQKKKMEKGQEKVNSSAETKSKKKKQQSENELDEIDLTIRALDLQIRQAEEARLGASCLEKNKKNQEEDVQRMKKTRTSANQKKTRNKRHKRRPNQPRQNQTKTENVLPKIETGETKLST</sequence>
<evidence type="ECO:0000313" key="2">
    <source>
        <dbReference type="EMBL" id="KAK7895532.1"/>
    </source>
</evidence>
<organism evidence="2 3">
    <name type="scientific">Mugilogobius chulae</name>
    <name type="common">yellowstripe goby</name>
    <dbReference type="NCBI Taxonomy" id="88201"/>
    <lineage>
        <taxon>Eukaryota</taxon>
        <taxon>Metazoa</taxon>
        <taxon>Chordata</taxon>
        <taxon>Craniata</taxon>
        <taxon>Vertebrata</taxon>
        <taxon>Euteleostomi</taxon>
        <taxon>Actinopterygii</taxon>
        <taxon>Neopterygii</taxon>
        <taxon>Teleostei</taxon>
        <taxon>Neoteleostei</taxon>
        <taxon>Acanthomorphata</taxon>
        <taxon>Gobiaria</taxon>
        <taxon>Gobiiformes</taxon>
        <taxon>Gobioidei</taxon>
        <taxon>Gobiidae</taxon>
        <taxon>Gobionellinae</taxon>
        <taxon>Mugilogobius</taxon>
    </lineage>
</organism>
<name>A0AAW0NJM1_9GOBI</name>
<evidence type="ECO:0000313" key="3">
    <source>
        <dbReference type="Proteomes" id="UP001460270"/>
    </source>
</evidence>
<feature type="compositionally biased region" description="Basic residues" evidence="1">
    <location>
        <begin position="85"/>
        <end position="107"/>
    </location>
</feature>
<dbReference type="EMBL" id="JBBPFD010000015">
    <property type="protein sequence ID" value="KAK7895532.1"/>
    <property type="molecule type" value="Genomic_DNA"/>
</dbReference>
<reference evidence="3" key="1">
    <citation type="submission" date="2024-04" db="EMBL/GenBank/DDBJ databases">
        <title>Salinicola lusitanus LLJ914,a marine bacterium isolated from the Okinawa Trough.</title>
        <authorList>
            <person name="Li J."/>
        </authorList>
    </citation>
    <scope>NUCLEOTIDE SEQUENCE [LARGE SCALE GENOMIC DNA]</scope>
</reference>
<dbReference type="AlphaFoldDB" id="A0AAW0NJM1"/>
<accession>A0AAW0NJM1</accession>
<gene>
    <name evidence="2" type="ORF">WMY93_020857</name>
</gene>
<feature type="region of interest" description="Disordered" evidence="1">
    <location>
        <begin position="1"/>
        <end position="46"/>
    </location>
</feature>
<proteinExistence type="predicted"/>
<dbReference type="Proteomes" id="UP001460270">
    <property type="component" value="Unassembled WGS sequence"/>
</dbReference>
<feature type="region of interest" description="Disordered" evidence="1">
    <location>
        <begin position="65"/>
        <end position="132"/>
    </location>
</feature>
<feature type="compositionally biased region" description="Polar residues" evidence="1">
    <location>
        <begin position="108"/>
        <end position="117"/>
    </location>
</feature>
<evidence type="ECO:0000256" key="1">
    <source>
        <dbReference type="SAM" id="MobiDB-lite"/>
    </source>
</evidence>
<feature type="compositionally biased region" description="Basic and acidic residues" evidence="1">
    <location>
        <begin position="72"/>
        <end position="84"/>
    </location>
</feature>
<protein>
    <submittedName>
        <fullName evidence="2">Uncharacterized protein</fullName>
    </submittedName>
</protein>